<feature type="domain" description="FAD dependent oxidoreductase" evidence="5">
    <location>
        <begin position="45"/>
        <end position="392"/>
    </location>
</feature>
<comment type="caution">
    <text evidence="6">The sequence shown here is derived from an EMBL/GenBank/DDBJ whole genome shotgun (WGS) entry which is preliminary data.</text>
</comment>
<accession>A0A918MP40</accession>
<keyword evidence="2" id="KW-0963">Cytoplasm</keyword>
<reference evidence="6" key="1">
    <citation type="journal article" date="2014" name="Int. J. Syst. Evol. Microbiol.">
        <title>Complete genome sequence of Corynebacterium casei LMG S-19264T (=DSM 44701T), isolated from a smear-ripened cheese.</title>
        <authorList>
            <consortium name="US DOE Joint Genome Institute (JGI-PGF)"/>
            <person name="Walter F."/>
            <person name="Albersmeier A."/>
            <person name="Kalinowski J."/>
            <person name="Ruckert C."/>
        </authorList>
    </citation>
    <scope>NUCLEOTIDE SEQUENCE</scope>
    <source>
        <strain evidence="6">KCTC 23714</strain>
    </source>
</reference>
<dbReference type="GO" id="GO:0046653">
    <property type="term" value="P:tetrahydrofolate metabolic process"/>
    <property type="evidence" value="ECO:0007669"/>
    <property type="project" value="InterPro"/>
</dbReference>
<dbReference type="Proteomes" id="UP000628984">
    <property type="component" value="Unassembled WGS sequence"/>
</dbReference>
<sequence>MTCHLAQSDPNIMRFSGFRVIKEALTGHRGWGPLWRNPDPQPAYDVVIIGGGGHGLSTAYHLAKVFGGRRIAVLEKGWLGSGNIGRNTTIIRSNYLLPGNEPFYEFSMQLWERMEQEFNFNAMVSQRGILNLIHSDGQRDAYRRRGNAMRLAGADAELLDREQVRAMYPWLNFDAARFPIKGGLLQRRAGTARHDGVAWGYARGADRLGVDLIQNCEVTGFRIEQGRVLGVDTTRGYIGAKKVGVAVAGHTSQVMAKAGLRLPIESHVLQAFVSEGLKPVIDGVITFGAGHFYVSQSDKGGLVFGGDIDGYNSYAQRGNLPVIEDVAEGGMALMPAIGRARLLRIWGGIMDMSMDGSPIIDRTPIEGLYLNAGWCYGGFKATPASGYAFAQLLATDAPHPTATAYRLDRFARGYLIDEKGVGAQPNLH</sequence>
<keyword evidence="7" id="KW-1185">Reference proteome</keyword>
<dbReference type="Gene3D" id="3.30.9.10">
    <property type="entry name" value="D-Amino Acid Oxidase, subunit A, domain 2"/>
    <property type="match status" value="1"/>
</dbReference>
<dbReference type="InterPro" id="IPR006076">
    <property type="entry name" value="FAD-dep_OxRdtase"/>
</dbReference>
<dbReference type="GO" id="GO:0008115">
    <property type="term" value="F:sarcosine oxidase activity"/>
    <property type="evidence" value="ECO:0007669"/>
    <property type="project" value="InterPro"/>
</dbReference>
<evidence type="ECO:0000313" key="6">
    <source>
        <dbReference type="EMBL" id="GGW45246.1"/>
    </source>
</evidence>
<organism evidence="6 7">
    <name type="scientific">Gemmobacter lanyuensis</name>
    <dbReference type="NCBI Taxonomy" id="1054497"/>
    <lineage>
        <taxon>Bacteria</taxon>
        <taxon>Pseudomonadati</taxon>
        <taxon>Pseudomonadota</taxon>
        <taxon>Alphaproteobacteria</taxon>
        <taxon>Rhodobacterales</taxon>
        <taxon>Paracoccaceae</taxon>
        <taxon>Gemmobacter</taxon>
    </lineage>
</organism>
<dbReference type="SUPFAM" id="SSF51905">
    <property type="entry name" value="FAD/NAD(P)-binding domain"/>
    <property type="match status" value="1"/>
</dbReference>
<evidence type="ECO:0000259" key="5">
    <source>
        <dbReference type="Pfam" id="PF01266"/>
    </source>
</evidence>
<proteinExistence type="predicted"/>
<evidence type="ECO:0000256" key="2">
    <source>
        <dbReference type="ARBA" id="ARBA00022490"/>
    </source>
</evidence>
<dbReference type="NCBIfam" id="TIGR01373">
    <property type="entry name" value="soxB"/>
    <property type="match status" value="1"/>
</dbReference>
<dbReference type="Pfam" id="PF01266">
    <property type="entry name" value="DAO"/>
    <property type="match status" value="1"/>
</dbReference>
<dbReference type="GO" id="GO:0005737">
    <property type="term" value="C:cytoplasm"/>
    <property type="evidence" value="ECO:0007669"/>
    <property type="project" value="UniProtKB-SubCell"/>
</dbReference>
<evidence type="ECO:0000256" key="4">
    <source>
        <dbReference type="ARBA" id="ARBA00023002"/>
    </source>
</evidence>
<dbReference type="GO" id="GO:0000166">
    <property type="term" value="F:nucleotide binding"/>
    <property type="evidence" value="ECO:0007669"/>
    <property type="project" value="UniProtKB-KW"/>
</dbReference>
<evidence type="ECO:0000256" key="1">
    <source>
        <dbReference type="ARBA" id="ARBA00004496"/>
    </source>
</evidence>
<dbReference type="PANTHER" id="PTHR13847:SF287">
    <property type="entry name" value="FAD-DEPENDENT OXIDOREDUCTASE DOMAIN-CONTAINING PROTEIN 1"/>
    <property type="match status" value="1"/>
</dbReference>
<dbReference type="PANTHER" id="PTHR13847">
    <property type="entry name" value="SARCOSINE DEHYDROGENASE-RELATED"/>
    <property type="match status" value="1"/>
</dbReference>
<evidence type="ECO:0000256" key="3">
    <source>
        <dbReference type="ARBA" id="ARBA00022741"/>
    </source>
</evidence>
<reference evidence="6" key="2">
    <citation type="submission" date="2020-09" db="EMBL/GenBank/DDBJ databases">
        <authorList>
            <person name="Sun Q."/>
            <person name="Kim S."/>
        </authorList>
    </citation>
    <scope>NUCLEOTIDE SEQUENCE</scope>
    <source>
        <strain evidence="6">KCTC 23714</strain>
    </source>
</reference>
<gene>
    <name evidence="6" type="ORF">GCM10011452_36820</name>
</gene>
<comment type="subcellular location">
    <subcellularLocation>
        <location evidence="1">Cytoplasm</location>
    </subcellularLocation>
</comment>
<dbReference type="AlphaFoldDB" id="A0A918MP40"/>
<dbReference type="InterPro" id="IPR036188">
    <property type="entry name" value="FAD/NAD-bd_sf"/>
</dbReference>
<evidence type="ECO:0000313" key="7">
    <source>
        <dbReference type="Proteomes" id="UP000628984"/>
    </source>
</evidence>
<keyword evidence="4" id="KW-0560">Oxidoreductase</keyword>
<dbReference type="InterPro" id="IPR006278">
    <property type="entry name" value="SoxB"/>
</dbReference>
<keyword evidence="3" id="KW-0547">Nucleotide-binding</keyword>
<protein>
    <submittedName>
        <fullName evidence="6">Sarcosine oxidase subunit beta</fullName>
    </submittedName>
</protein>
<dbReference type="Gene3D" id="3.50.50.60">
    <property type="entry name" value="FAD/NAD(P)-binding domain"/>
    <property type="match status" value="1"/>
</dbReference>
<dbReference type="EMBL" id="BMYQ01000019">
    <property type="protein sequence ID" value="GGW45246.1"/>
    <property type="molecule type" value="Genomic_DNA"/>
</dbReference>
<name>A0A918MP40_9RHOB</name>
<dbReference type="SUPFAM" id="SSF54373">
    <property type="entry name" value="FAD-linked reductases, C-terminal domain"/>
    <property type="match status" value="1"/>
</dbReference>